<sequence>MAVTAERSEQCPLSTIKKAKRSRQEKPHLPSLPSTSRPAFRRCPEQPKQQKQQTPLLPSTSGNSPPDARPEEPPSTSNSQPASATTLLQNLLSCGAGRLDESVGRIQWHPGHSACAHQLSCSAGLCTEPCGRIVVVSIHTVHEEAGRPPHRAGR</sequence>
<feature type="compositionally biased region" description="Low complexity" evidence="1">
    <location>
        <begin position="46"/>
        <end position="58"/>
    </location>
</feature>
<feature type="region of interest" description="Disordered" evidence="1">
    <location>
        <begin position="1"/>
        <end position="86"/>
    </location>
</feature>
<protein>
    <submittedName>
        <fullName evidence="2">Uncharacterized protein</fullName>
    </submittedName>
</protein>
<proteinExistence type="predicted"/>
<evidence type="ECO:0000313" key="2">
    <source>
        <dbReference type="EMBL" id="KAL0979096.1"/>
    </source>
</evidence>
<gene>
    <name evidence="2" type="ORF">UPYG_G00180450</name>
</gene>
<evidence type="ECO:0000313" key="3">
    <source>
        <dbReference type="Proteomes" id="UP001557470"/>
    </source>
</evidence>
<dbReference type="EMBL" id="JAGEUA010000005">
    <property type="protein sequence ID" value="KAL0979096.1"/>
    <property type="molecule type" value="Genomic_DNA"/>
</dbReference>
<evidence type="ECO:0000256" key="1">
    <source>
        <dbReference type="SAM" id="MobiDB-lite"/>
    </source>
</evidence>
<organism evidence="2 3">
    <name type="scientific">Umbra pygmaea</name>
    <name type="common">Eastern mudminnow</name>
    <dbReference type="NCBI Taxonomy" id="75934"/>
    <lineage>
        <taxon>Eukaryota</taxon>
        <taxon>Metazoa</taxon>
        <taxon>Chordata</taxon>
        <taxon>Craniata</taxon>
        <taxon>Vertebrata</taxon>
        <taxon>Euteleostomi</taxon>
        <taxon>Actinopterygii</taxon>
        <taxon>Neopterygii</taxon>
        <taxon>Teleostei</taxon>
        <taxon>Protacanthopterygii</taxon>
        <taxon>Esociformes</taxon>
        <taxon>Umbridae</taxon>
        <taxon>Umbra</taxon>
    </lineage>
</organism>
<dbReference type="Proteomes" id="UP001557470">
    <property type="component" value="Unassembled WGS sequence"/>
</dbReference>
<feature type="compositionally biased region" description="Polar residues" evidence="1">
    <location>
        <begin position="74"/>
        <end position="86"/>
    </location>
</feature>
<name>A0ABD0X7B1_UMBPY</name>
<comment type="caution">
    <text evidence="2">The sequence shown here is derived from an EMBL/GenBank/DDBJ whole genome shotgun (WGS) entry which is preliminary data.</text>
</comment>
<keyword evidence="3" id="KW-1185">Reference proteome</keyword>
<dbReference type="AlphaFoldDB" id="A0ABD0X7B1"/>
<accession>A0ABD0X7B1</accession>
<reference evidence="2 3" key="1">
    <citation type="submission" date="2024-06" db="EMBL/GenBank/DDBJ databases">
        <authorList>
            <person name="Pan Q."/>
            <person name="Wen M."/>
            <person name="Jouanno E."/>
            <person name="Zahm M."/>
            <person name="Klopp C."/>
            <person name="Cabau C."/>
            <person name="Louis A."/>
            <person name="Berthelot C."/>
            <person name="Parey E."/>
            <person name="Roest Crollius H."/>
            <person name="Montfort J."/>
            <person name="Robinson-Rechavi M."/>
            <person name="Bouchez O."/>
            <person name="Lampietro C."/>
            <person name="Lopez Roques C."/>
            <person name="Donnadieu C."/>
            <person name="Postlethwait J."/>
            <person name="Bobe J."/>
            <person name="Verreycken H."/>
            <person name="Guiguen Y."/>
        </authorList>
    </citation>
    <scope>NUCLEOTIDE SEQUENCE [LARGE SCALE GENOMIC DNA]</scope>
    <source>
        <strain evidence="2">Up_M1</strain>
        <tissue evidence="2">Testis</tissue>
    </source>
</reference>